<evidence type="ECO:0000313" key="3">
    <source>
        <dbReference type="EMBL" id="ARW11232.1"/>
    </source>
</evidence>
<dbReference type="Proteomes" id="UP000195633">
    <property type="component" value="Chromosome"/>
</dbReference>
<keyword evidence="2" id="KW-0812">Transmembrane</keyword>
<dbReference type="AlphaFoldDB" id="A0A1Y0UZD0"/>
<feature type="region of interest" description="Disordered" evidence="1">
    <location>
        <begin position="38"/>
        <end position="60"/>
    </location>
</feature>
<protein>
    <submittedName>
        <fullName evidence="3">Uncharacterized protein</fullName>
    </submittedName>
</protein>
<feature type="transmembrane region" description="Helical" evidence="2">
    <location>
        <begin position="6"/>
        <end position="23"/>
    </location>
</feature>
<reference evidence="3 4" key="1">
    <citation type="submission" date="2017-05" db="EMBL/GenBank/DDBJ databases">
        <title>Genome sequence of Acetobacter pasteurianus subsp. ascendens strain SRCM101447.</title>
        <authorList>
            <person name="Cho S.H."/>
        </authorList>
    </citation>
    <scope>NUCLEOTIDE SEQUENCE [LARGE SCALE GENOMIC DNA]</scope>
    <source>
        <strain evidence="3 4">SRCM101447</strain>
    </source>
</reference>
<gene>
    <name evidence="3" type="ORF">S101447_02178</name>
</gene>
<evidence type="ECO:0000256" key="2">
    <source>
        <dbReference type="SAM" id="Phobius"/>
    </source>
</evidence>
<accession>A0A1Y0UZD0</accession>
<evidence type="ECO:0000256" key="1">
    <source>
        <dbReference type="SAM" id="MobiDB-lite"/>
    </source>
</evidence>
<keyword evidence="2" id="KW-0472">Membrane</keyword>
<dbReference type="EMBL" id="CP021524">
    <property type="protein sequence ID" value="ARW11232.1"/>
    <property type="molecule type" value="Genomic_DNA"/>
</dbReference>
<keyword evidence="2" id="KW-1133">Transmembrane helix</keyword>
<organism evidence="3 4">
    <name type="scientific">Acetobacter ascendens</name>
    <dbReference type="NCBI Taxonomy" id="481146"/>
    <lineage>
        <taxon>Bacteria</taxon>
        <taxon>Pseudomonadati</taxon>
        <taxon>Pseudomonadota</taxon>
        <taxon>Alphaproteobacteria</taxon>
        <taxon>Acetobacterales</taxon>
        <taxon>Acetobacteraceae</taxon>
        <taxon>Acetobacter</taxon>
    </lineage>
</organism>
<evidence type="ECO:0000313" key="4">
    <source>
        <dbReference type="Proteomes" id="UP000195633"/>
    </source>
</evidence>
<dbReference type="RefSeq" id="WP_087636091.1">
    <property type="nucleotide sequence ID" value="NZ_CP021524.1"/>
</dbReference>
<sequence length="60" mass="6929">MFEILLAIVAIAIWASIFIYYFRDPIYEWLDNRFGKDTPLADPEAPTKQDEPPTQKPSKG</sequence>
<name>A0A1Y0UZD0_9PROT</name>
<proteinExistence type="predicted"/>